<feature type="domain" description="Metallo-beta-lactamase" evidence="5">
    <location>
        <begin position="2"/>
        <end position="65"/>
    </location>
</feature>
<evidence type="ECO:0000313" key="6">
    <source>
        <dbReference type="EMBL" id="GBR77272.1"/>
    </source>
</evidence>
<dbReference type="Gene3D" id="3.60.15.10">
    <property type="entry name" value="Ribonuclease Z/Hydroxyacylglutathione hydrolase-like"/>
    <property type="match status" value="1"/>
</dbReference>
<evidence type="ECO:0000256" key="4">
    <source>
        <dbReference type="ARBA" id="ARBA00022833"/>
    </source>
</evidence>
<comment type="cofactor">
    <cofactor evidence="1">
        <name>Zn(2+)</name>
        <dbReference type="ChEBI" id="CHEBI:29105"/>
    </cofactor>
</comment>
<sequence length="81" mass="8615">IIPTPGHTPGSTCLLLENNLFSGDMMFAGGYLGRTDFPGGSAADIQQSLQKLLALDDSVLVYPGHDEPTSIGQERGFYARS</sequence>
<dbReference type="InterPro" id="IPR036866">
    <property type="entry name" value="RibonucZ/Hydroxyglut_hydro"/>
</dbReference>
<dbReference type="PANTHER" id="PTHR46233:SF3">
    <property type="entry name" value="HYDROXYACYLGLUTATHIONE HYDROLASE GLOC"/>
    <property type="match status" value="1"/>
</dbReference>
<keyword evidence="4" id="KW-0862">Zinc</keyword>
<accession>A0A388TIZ1</accession>
<name>A0A388TIZ1_9BACT</name>
<dbReference type="Proteomes" id="UP000275925">
    <property type="component" value="Unassembled WGS sequence"/>
</dbReference>
<feature type="non-terminal residue" evidence="6">
    <location>
        <position position="1"/>
    </location>
</feature>
<dbReference type="InterPro" id="IPR051453">
    <property type="entry name" value="MBL_Glyoxalase_II"/>
</dbReference>
<keyword evidence="2" id="KW-0479">Metal-binding</keyword>
<dbReference type="InterPro" id="IPR001279">
    <property type="entry name" value="Metallo-B-lactamas"/>
</dbReference>
<comment type="caution">
    <text evidence="6">The sequence shown here is derived from an EMBL/GenBank/DDBJ whole genome shotgun (WGS) entry which is preliminary data.</text>
</comment>
<evidence type="ECO:0000259" key="5">
    <source>
        <dbReference type="Pfam" id="PF00753"/>
    </source>
</evidence>
<gene>
    <name evidence="6" type="ORF">NO2_1678</name>
</gene>
<dbReference type="Pfam" id="PF00753">
    <property type="entry name" value="Lactamase_B"/>
    <property type="match status" value="1"/>
</dbReference>
<dbReference type="PANTHER" id="PTHR46233">
    <property type="entry name" value="HYDROXYACYLGLUTATHIONE HYDROLASE GLOC"/>
    <property type="match status" value="1"/>
</dbReference>
<protein>
    <recommendedName>
        <fullName evidence="5">Metallo-beta-lactamase domain-containing protein</fullName>
    </recommendedName>
</protein>
<keyword evidence="3" id="KW-0378">Hydrolase</keyword>
<evidence type="ECO:0000256" key="2">
    <source>
        <dbReference type="ARBA" id="ARBA00022723"/>
    </source>
</evidence>
<dbReference type="AlphaFoldDB" id="A0A388TIZ1"/>
<dbReference type="EMBL" id="BGZO01000166">
    <property type="protein sequence ID" value="GBR77272.1"/>
    <property type="molecule type" value="Genomic_DNA"/>
</dbReference>
<keyword evidence="7" id="KW-1185">Reference proteome</keyword>
<evidence type="ECO:0000313" key="7">
    <source>
        <dbReference type="Proteomes" id="UP000275925"/>
    </source>
</evidence>
<organism evidence="6 7">
    <name type="scientific">Candidatus Termititenax persephonae</name>
    <dbReference type="NCBI Taxonomy" id="2218525"/>
    <lineage>
        <taxon>Bacteria</taxon>
        <taxon>Bacillati</taxon>
        <taxon>Candidatus Margulisiibacteriota</taxon>
        <taxon>Candidatus Termititenacia</taxon>
        <taxon>Candidatus Termititenacales</taxon>
        <taxon>Candidatus Termititenacaceae</taxon>
        <taxon>Candidatus Termititenax</taxon>
    </lineage>
</organism>
<reference evidence="6 7" key="1">
    <citation type="journal article" date="2019" name="ISME J.">
        <title>Genome analyses of uncultured TG2/ZB3 bacteria in 'Margulisbacteria' specifically attached to ectosymbiotic spirochetes of protists in the termite gut.</title>
        <authorList>
            <person name="Utami Y.D."/>
            <person name="Kuwahara H."/>
            <person name="Igai K."/>
            <person name="Murakami T."/>
            <person name="Sugaya K."/>
            <person name="Morikawa T."/>
            <person name="Nagura Y."/>
            <person name="Yuki M."/>
            <person name="Deevong P."/>
            <person name="Inoue T."/>
            <person name="Kihara K."/>
            <person name="Lo N."/>
            <person name="Yamada A."/>
            <person name="Ohkuma M."/>
            <person name="Hongoh Y."/>
        </authorList>
    </citation>
    <scope>NUCLEOTIDE SEQUENCE [LARGE SCALE GENOMIC DNA]</scope>
    <source>
        <strain evidence="6">NkOx7-02</strain>
    </source>
</reference>
<evidence type="ECO:0000256" key="3">
    <source>
        <dbReference type="ARBA" id="ARBA00022801"/>
    </source>
</evidence>
<proteinExistence type="predicted"/>
<dbReference type="GO" id="GO:0016787">
    <property type="term" value="F:hydrolase activity"/>
    <property type="evidence" value="ECO:0007669"/>
    <property type="project" value="UniProtKB-KW"/>
</dbReference>
<dbReference type="SUPFAM" id="SSF56281">
    <property type="entry name" value="Metallo-hydrolase/oxidoreductase"/>
    <property type="match status" value="1"/>
</dbReference>
<dbReference type="GO" id="GO:0046872">
    <property type="term" value="F:metal ion binding"/>
    <property type="evidence" value="ECO:0007669"/>
    <property type="project" value="UniProtKB-KW"/>
</dbReference>
<evidence type="ECO:0000256" key="1">
    <source>
        <dbReference type="ARBA" id="ARBA00001947"/>
    </source>
</evidence>